<organism evidence="11 12">
    <name type="scientific">Thermoactinomyces mirandus</name>
    <dbReference type="NCBI Taxonomy" id="2756294"/>
    <lineage>
        <taxon>Bacteria</taxon>
        <taxon>Bacillati</taxon>
        <taxon>Bacillota</taxon>
        <taxon>Bacilli</taxon>
        <taxon>Bacillales</taxon>
        <taxon>Thermoactinomycetaceae</taxon>
        <taxon>Thermoactinomyces</taxon>
    </lineage>
</organism>
<evidence type="ECO:0000256" key="9">
    <source>
        <dbReference type="PIRSR" id="PIRSR605493-1"/>
    </source>
</evidence>
<dbReference type="SUPFAM" id="SSF89562">
    <property type="entry name" value="RraA-like"/>
    <property type="match status" value="1"/>
</dbReference>
<dbReference type="EMBL" id="JACEOL010000033">
    <property type="protein sequence ID" value="MBA4602636.1"/>
    <property type="molecule type" value="Genomic_DNA"/>
</dbReference>
<dbReference type="NCBIfam" id="TIGR01935">
    <property type="entry name" value="NOT-MenG"/>
    <property type="match status" value="1"/>
</dbReference>
<keyword evidence="12" id="KW-1185">Reference proteome</keyword>
<keyword evidence="6 10" id="KW-0456">Lyase</keyword>
<dbReference type="PANTHER" id="PTHR33254">
    <property type="entry name" value="4-HYDROXY-4-METHYL-2-OXOGLUTARATE ALDOLASE 3-RELATED"/>
    <property type="match status" value="1"/>
</dbReference>
<dbReference type="InterPro" id="IPR005493">
    <property type="entry name" value="RraA/RraA-like"/>
</dbReference>
<comment type="cofactor">
    <cofactor evidence="9">
        <name>Mg(2+)</name>
        <dbReference type="ChEBI" id="CHEBI:18420"/>
    </cofactor>
</comment>
<feature type="binding site" evidence="9">
    <location>
        <begin position="73"/>
        <end position="76"/>
    </location>
    <ligand>
        <name>substrate</name>
    </ligand>
</feature>
<dbReference type="AlphaFoldDB" id="A0A7W1XT23"/>
<dbReference type="GO" id="GO:0051252">
    <property type="term" value="P:regulation of RNA metabolic process"/>
    <property type="evidence" value="ECO:0007669"/>
    <property type="project" value="InterPro"/>
</dbReference>
<comment type="subunit">
    <text evidence="4 10">Homotrimer.</text>
</comment>
<comment type="caution">
    <text evidence="11">The sequence shown here is derived from an EMBL/GenBank/DDBJ whole genome shotgun (WGS) entry which is preliminary data.</text>
</comment>
<dbReference type="GO" id="GO:0008428">
    <property type="term" value="F:ribonuclease inhibitor activity"/>
    <property type="evidence" value="ECO:0007669"/>
    <property type="project" value="InterPro"/>
</dbReference>
<evidence type="ECO:0000256" key="1">
    <source>
        <dbReference type="ARBA" id="ARBA00001342"/>
    </source>
</evidence>
<reference evidence="11 12" key="1">
    <citation type="submission" date="2020-07" db="EMBL/GenBank/DDBJ databases">
        <title>Thermoactinomyces phylogeny.</title>
        <authorList>
            <person name="Dunlap C."/>
        </authorList>
    </citation>
    <scope>NUCLEOTIDE SEQUENCE [LARGE SCALE GENOMIC DNA]</scope>
    <source>
        <strain evidence="11 12">AMNI-1</strain>
    </source>
</reference>
<evidence type="ECO:0000256" key="10">
    <source>
        <dbReference type="RuleBase" id="RU004338"/>
    </source>
</evidence>
<dbReference type="Pfam" id="PF03737">
    <property type="entry name" value="RraA-like"/>
    <property type="match status" value="1"/>
</dbReference>
<dbReference type="Gene3D" id="3.50.30.40">
    <property type="entry name" value="Ribonuclease E inhibitor RraA/RraA-like"/>
    <property type="match status" value="1"/>
</dbReference>
<accession>A0A7W1XT23</accession>
<dbReference type="EC" id="4.1.1.112" evidence="10"/>
<comment type="catalytic activity">
    <reaction evidence="1 10">
        <text>4-hydroxy-4-methyl-2-oxoglutarate = 2 pyruvate</text>
        <dbReference type="Rhea" id="RHEA:22748"/>
        <dbReference type="ChEBI" id="CHEBI:15361"/>
        <dbReference type="ChEBI" id="CHEBI:58276"/>
        <dbReference type="EC" id="4.1.3.17"/>
    </reaction>
</comment>
<evidence type="ECO:0000256" key="6">
    <source>
        <dbReference type="ARBA" id="ARBA00023239"/>
    </source>
</evidence>
<evidence type="ECO:0000256" key="8">
    <source>
        <dbReference type="ARBA" id="ARBA00047973"/>
    </source>
</evidence>
<dbReference type="GO" id="GO:0047443">
    <property type="term" value="F:4-hydroxy-4-methyl-2-oxoglutarate aldolase activity"/>
    <property type="evidence" value="ECO:0007669"/>
    <property type="project" value="UniProtKB-EC"/>
</dbReference>
<evidence type="ECO:0000256" key="4">
    <source>
        <dbReference type="ARBA" id="ARBA00011233"/>
    </source>
</evidence>
<feature type="binding site" evidence="9">
    <location>
        <position position="95"/>
    </location>
    <ligand>
        <name>substrate</name>
    </ligand>
</feature>
<sequence>MKTADLCDHYASRLSVCEDVFKSFGKKKSFSGPIRTVKVFEDNVLVKEALNTIPAGSVLVVDGGGSKRCALMGDRLAAIAVRQKLAGVIINGCIRDSAEIDQMDIGVLALGTNPLKSRKEGKGERDTTVSFAGVHFKPGWYAYVDEDGVVLSEQPLSLD</sequence>
<gene>
    <name evidence="11" type="primary">rraA</name>
    <name evidence="11" type="ORF">H2C83_09990</name>
</gene>
<dbReference type="Proteomes" id="UP000538292">
    <property type="component" value="Unassembled WGS sequence"/>
</dbReference>
<dbReference type="GO" id="GO:0008948">
    <property type="term" value="F:oxaloacetate decarboxylase activity"/>
    <property type="evidence" value="ECO:0007669"/>
    <property type="project" value="UniProtKB-EC"/>
</dbReference>
<dbReference type="InterPro" id="IPR036704">
    <property type="entry name" value="RraA/RraA-like_sf"/>
</dbReference>
<dbReference type="GO" id="GO:0046872">
    <property type="term" value="F:metal ion binding"/>
    <property type="evidence" value="ECO:0007669"/>
    <property type="project" value="UniProtKB-KW"/>
</dbReference>
<proteinExistence type="inferred from homology"/>
<evidence type="ECO:0000313" key="11">
    <source>
        <dbReference type="EMBL" id="MBA4602636.1"/>
    </source>
</evidence>
<evidence type="ECO:0000256" key="3">
    <source>
        <dbReference type="ARBA" id="ARBA00008621"/>
    </source>
</evidence>
<dbReference type="EC" id="4.1.3.17" evidence="10"/>
<keyword evidence="5 9" id="KW-0479">Metal-binding</keyword>
<comment type="function">
    <text evidence="7 10">Catalyzes the aldol cleavage of 4-hydroxy-4-methyl-2-oxoglutarate (HMG) into 2 molecules of pyruvate. Also contains a secondary oxaloacetate (OAA) decarboxylase activity due to the common pyruvate enolate transition state formed following C-C bond cleavage in the retro-aldol and decarboxylation reactions.</text>
</comment>
<dbReference type="NCBIfam" id="NF006875">
    <property type="entry name" value="PRK09372.1"/>
    <property type="match status" value="1"/>
</dbReference>
<evidence type="ECO:0000256" key="5">
    <source>
        <dbReference type="ARBA" id="ARBA00022723"/>
    </source>
</evidence>
<comment type="catalytic activity">
    <reaction evidence="8 10">
        <text>oxaloacetate + H(+) = pyruvate + CO2</text>
        <dbReference type="Rhea" id="RHEA:15641"/>
        <dbReference type="ChEBI" id="CHEBI:15361"/>
        <dbReference type="ChEBI" id="CHEBI:15378"/>
        <dbReference type="ChEBI" id="CHEBI:16452"/>
        <dbReference type="ChEBI" id="CHEBI:16526"/>
        <dbReference type="EC" id="4.1.1.112"/>
    </reaction>
</comment>
<evidence type="ECO:0000313" key="12">
    <source>
        <dbReference type="Proteomes" id="UP000538292"/>
    </source>
</evidence>
<dbReference type="InterPro" id="IPR010203">
    <property type="entry name" value="RraA"/>
</dbReference>
<feature type="binding site" evidence="9">
    <location>
        <position position="96"/>
    </location>
    <ligand>
        <name>Mg(2+)</name>
        <dbReference type="ChEBI" id="CHEBI:18420"/>
    </ligand>
</feature>
<dbReference type="RefSeq" id="WP_181740378.1">
    <property type="nucleotide sequence ID" value="NZ_JACEOL010000033.1"/>
</dbReference>
<protein>
    <recommendedName>
        <fullName evidence="10">4-hydroxy-4-methyl-2-oxoglutarate aldolase</fullName>
        <shortName evidence="10">HMG aldolase</shortName>
        <ecNumber evidence="10">4.1.1.112</ecNumber>
        <ecNumber evidence="10">4.1.3.17</ecNumber>
    </recommendedName>
    <alternativeName>
        <fullName evidence="10">Oxaloacetate decarboxylase</fullName>
    </alternativeName>
</protein>
<comment type="cofactor">
    <cofactor evidence="2 10">
        <name>a divalent metal cation</name>
        <dbReference type="ChEBI" id="CHEBI:60240"/>
    </cofactor>
</comment>
<dbReference type="CDD" id="cd16841">
    <property type="entry name" value="RraA_family"/>
    <property type="match status" value="1"/>
</dbReference>
<name>A0A7W1XT23_9BACL</name>
<evidence type="ECO:0000256" key="2">
    <source>
        <dbReference type="ARBA" id="ARBA00001968"/>
    </source>
</evidence>
<dbReference type="PANTHER" id="PTHR33254:SF4">
    <property type="entry name" value="4-HYDROXY-4-METHYL-2-OXOGLUTARATE ALDOLASE 3-RELATED"/>
    <property type="match status" value="1"/>
</dbReference>
<evidence type="ECO:0000256" key="7">
    <source>
        <dbReference type="ARBA" id="ARBA00025046"/>
    </source>
</evidence>
<keyword evidence="9" id="KW-0460">Magnesium</keyword>
<comment type="similarity">
    <text evidence="3 10">Belongs to the class II aldolase/RraA-like family.</text>
</comment>